<comment type="function">
    <text evidence="6">Participates in DNA repair and in chromosomal DNA replication.</text>
</comment>
<evidence type="ECO:0000256" key="4">
    <source>
        <dbReference type="ARBA" id="ARBA00023125"/>
    </source>
</evidence>
<dbReference type="GO" id="GO:0008622">
    <property type="term" value="C:epsilon DNA polymerase complex"/>
    <property type="evidence" value="ECO:0007669"/>
    <property type="project" value="UniProtKB-UniRule"/>
</dbReference>
<sequence length="532" mass="60012">MSMRKKIQKKFKIRGYNLTLDALNSILVFTDQFPDDSEGEAIDLLLDQLQQETLNSSIVDAESVQQVINLLLGANDAAEESQSSTSGSSFAVIDAFLVPKYRYDAVKKQFIEHTSSLPVHGDASAKTALYRERFMLLSQRVSRADHFSRPAFDAEMSQFENNEISPIQSLIVQIGRKWVMGVISQLEDGHFYLEDLSASVEIDLSKAISFFVKLYKITTGFFTENTIILAEGEMKNGIFQVITCGFPPLEDREKTLKIHSGYDFFGGGTPTKEEMTKLADIEKQVVNDTFVILSDIWLDDEAVLEKLEKVLDGFESVEIVPSLFVFMGNFCSRPCNLSFGSYSSLRQQFGKLGRMIVDHPRLKENSQFLFIPGPDDAGPSTVLPRCGLPNYLTKELQDLIPNAIFASNPCRVKFYNQEIVFFRKDLLYQMRRSCLIAPSSEETDDPFKHLVYTITHQSHLCPLPLMVQPIIWNYDHSLHLYPTPHTIVLGDKSEQKVWKFGGTTCLNPGSFATDGMFVAYRPSTQVVELSAL</sequence>
<protein>
    <recommendedName>
        <fullName evidence="6">DNA polymerase epsilon subunit</fullName>
    </recommendedName>
    <alternativeName>
        <fullName evidence="6">DNA polymerase II subunit 2</fullName>
    </alternativeName>
</protein>
<evidence type="ECO:0000256" key="1">
    <source>
        <dbReference type="ARBA" id="ARBA00004123"/>
    </source>
</evidence>
<keyword evidence="4 6" id="KW-0238">DNA-binding</keyword>
<dbReference type="Proteomes" id="UP000836841">
    <property type="component" value="Chromosome 4"/>
</dbReference>
<reference evidence="8 9" key="1">
    <citation type="submission" date="2022-03" db="EMBL/GenBank/DDBJ databases">
        <authorList>
            <person name="Nunn A."/>
            <person name="Chopra R."/>
            <person name="Nunn A."/>
            <person name="Contreras Garrido A."/>
        </authorList>
    </citation>
    <scope>NUCLEOTIDE SEQUENCE [LARGE SCALE GENOMIC DNA]</scope>
</reference>
<name>A0AAU9SEM8_THLAR</name>
<comment type="subcellular location">
    <subcellularLocation>
        <location evidence="1 6">Nucleus</location>
    </subcellularLocation>
</comment>
<dbReference type="Gene3D" id="1.10.8.60">
    <property type="match status" value="1"/>
</dbReference>
<comment type="similarity">
    <text evidence="2 6">Belongs to the DNA polymerase epsilon subunit B family.</text>
</comment>
<dbReference type="GO" id="GO:0003677">
    <property type="term" value="F:DNA binding"/>
    <property type="evidence" value="ECO:0007669"/>
    <property type="project" value="UniProtKB-UniRule"/>
</dbReference>
<dbReference type="Pfam" id="PF04042">
    <property type="entry name" value="DNA_pol_E_B"/>
    <property type="match status" value="1"/>
</dbReference>
<dbReference type="InterPro" id="IPR016266">
    <property type="entry name" value="POLE2"/>
</dbReference>
<evidence type="ECO:0000259" key="7">
    <source>
        <dbReference type="Pfam" id="PF04042"/>
    </source>
</evidence>
<organism evidence="8 9">
    <name type="scientific">Thlaspi arvense</name>
    <name type="common">Field penny-cress</name>
    <dbReference type="NCBI Taxonomy" id="13288"/>
    <lineage>
        <taxon>Eukaryota</taxon>
        <taxon>Viridiplantae</taxon>
        <taxon>Streptophyta</taxon>
        <taxon>Embryophyta</taxon>
        <taxon>Tracheophyta</taxon>
        <taxon>Spermatophyta</taxon>
        <taxon>Magnoliopsida</taxon>
        <taxon>eudicotyledons</taxon>
        <taxon>Gunneridae</taxon>
        <taxon>Pentapetalae</taxon>
        <taxon>rosids</taxon>
        <taxon>malvids</taxon>
        <taxon>Brassicales</taxon>
        <taxon>Brassicaceae</taxon>
        <taxon>Thlaspideae</taxon>
        <taxon>Thlaspi</taxon>
    </lineage>
</organism>
<gene>
    <name evidence="8" type="ORF">TAV2_LOCUS14706</name>
</gene>
<dbReference type="AlphaFoldDB" id="A0AAU9SEM8"/>
<keyword evidence="9" id="KW-1185">Reference proteome</keyword>
<evidence type="ECO:0000256" key="5">
    <source>
        <dbReference type="ARBA" id="ARBA00023242"/>
    </source>
</evidence>
<dbReference type="EMBL" id="OU466860">
    <property type="protein sequence ID" value="CAH2060898.1"/>
    <property type="molecule type" value="Genomic_DNA"/>
</dbReference>
<dbReference type="PIRSF" id="PIRSF000799">
    <property type="entry name" value="DNA_pol_eps_2"/>
    <property type="match status" value="1"/>
</dbReference>
<dbReference type="GO" id="GO:0042276">
    <property type="term" value="P:error-prone translesion synthesis"/>
    <property type="evidence" value="ECO:0007669"/>
    <property type="project" value="TreeGrafter"/>
</dbReference>
<evidence type="ECO:0000256" key="2">
    <source>
        <dbReference type="ARBA" id="ARBA00009560"/>
    </source>
</evidence>
<evidence type="ECO:0000313" key="8">
    <source>
        <dbReference type="EMBL" id="CAH2060898.1"/>
    </source>
</evidence>
<dbReference type="PANTHER" id="PTHR12708">
    <property type="entry name" value="DNA POLYMERASE EPSILON SUBUNIT B"/>
    <property type="match status" value="1"/>
</dbReference>
<keyword evidence="5 6" id="KW-0539">Nucleus</keyword>
<evidence type="ECO:0000256" key="6">
    <source>
        <dbReference type="PIRNR" id="PIRNR000799"/>
    </source>
</evidence>
<dbReference type="InterPro" id="IPR007185">
    <property type="entry name" value="DNA_pol_a/d/e_bsu"/>
</dbReference>
<accession>A0AAU9SEM8</accession>
<dbReference type="PANTHER" id="PTHR12708:SF0">
    <property type="entry name" value="DNA POLYMERASE EPSILON SUBUNIT 2"/>
    <property type="match status" value="1"/>
</dbReference>
<proteinExistence type="inferred from homology"/>
<evidence type="ECO:0000256" key="3">
    <source>
        <dbReference type="ARBA" id="ARBA00022705"/>
    </source>
</evidence>
<dbReference type="GO" id="GO:0006261">
    <property type="term" value="P:DNA-templated DNA replication"/>
    <property type="evidence" value="ECO:0007669"/>
    <property type="project" value="InterPro"/>
</dbReference>
<evidence type="ECO:0000313" key="9">
    <source>
        <dbReference type="Proteomes" id="UP000836841"/>
    </source>
</evidence>
<keyword evidence="3 6" id="KW-0235">DNA replication</keyword>
<feature type="domain" description="DNA polymerase alpha/delta/epsilon subunit B" evidence="7">
    <location>
        <begin position="290"/>
        <end position="495"/>
    </location>
</feature>